<keyword evidence="2" id="KW-0813">Transport</keyword>
<accession>A0A2G9ULB4</accession>
<dbReference type="InterPro" id="IPR011333">
    <property type="entry name" value="SKP1/BTB/POZ_sf"/>
</dbReference>
<dbReference type="InterPro" id="IPR045068">
    <property type="entry name" value="BACURD1-3"/>
</dbReference>
<dbReference type="PANTHER" id="PTHR11145:SF12">
    <property type="entry name" value="BTB DOMAIN-CONTAINING PROTEIN"/>
    <property type="match status" value="1"/>
</dbReference>
<keyword evidence="2" id="KW-0406">Ion transport</keyword>
<dbReference type="OrthoDB" id="5822382at2759"/>
<dbReference type="InterPro" id="IPR000210">
    <property type="entry name" value="BTB/POZ_dom"/>
</dbReference>
<sequence length="235" mass="26942">MVVGALLSTNLIQVDKRSSTVKQTPCDTNDEIELNIGGKHFVAHVADLKRYPKTMLARMVDQIWRKDLGTRSIFIDRSPKYFKLILDFIANNTVHLPRSAIELDEIIQEAEFYQLDELIALTLCEDRRCFGEGPPFFPQDRFVIALLFTVDSDVVWGGSYIKDSIETVARLRKWLGKLGKDTKYESVRVWGVVPQWKTRPFSFNRAVEGVEPRRTVVAFAAQASTYKLSKSLRLR</sequence>
<protein>
    <submittedName>
        <fullName evidence="2">K+ channel tetramerization domain protein</fullName>
    </submittedName>
</protein>
<dbReference type="CDD" id="cd18316">
    <property type="entry name" value="BTB_POZ_KCTD-like"/>
    <property type="match status" value="1"/>
</dbReference>
<dbReference type="EMBL" id="KZ346067">
    <property type="protein sequence ID" value="PIO71059.1"/>
    <property type="molecule type" value="Genomic_DNA"/>
</dbReference>
<dbReference type="SUPFAM" id="SSF54695">
    <property type="entry name" value="POZ domain"/>
    <property type="match status" value="1"/>
</dbReference>
<evidence type="ECO:0000313" key="2">
    <source>
        <dbReference type="EMBL" id="PIO71059.1"/>
    </source>
</evidence>
<dbReference type="GO" id="GO:0051260">
    <property type="term" value="P:protein homooligomerization"/>
    <property type="evidence" value="ECO:0007669"/>
    <property type="project" value="InterPro"/>
</dbReference>
<keyword evidence="3" id="KW-1185">Reference proteome</keyword>
<dbReference type="Pfam" id="PF02214">
    <property type="entry name" value="BTB_2"/>
    <property type="match status" value="1"/>
</dbReference>
<dbReference type="Gene3D" id="3.30.710.10">
    <property type="entry name" value="Potassium Channel Kv1.1, Chain A"/>
    <property type="match status" value="1"/>
</dbReference>
<dbReference type="SMART" id="SM00225">
    <property type="entry name" value="BTB"/>
    <property type="match status" value="1"/>
</dbReference>
<proteinExistence type="predicted"/>
<evidence type="ECO:0000259" key="1">
    <source>
        <dbReference type="PROSITE" id="PS50097"/>
    </source>
</evidence>
<name>A0A2G9ULB4_TELCI</name>
<gene>
    <name evidence="2" type="ORF">TELCIR_07054</name>
</gene>
<dbReference type="GO" id="GO:0034220">
    <property type="term" value="P:monoatomic ion transmembrane transport"/>
    <property type="evidence" value="ECO:0007669"/>
    <property type="project" value="UniProtKB-KW"/>
</dbReference>
<organism evidence="2 3">
    <name type="scientific">Teladorsagia circumcincta</name>
    <name type="common">Brown stomach worm</name>
    <name type="synonym">Ostertagia circumcincta</name>
    <dbReference type="NCBI Taxonomy" id="45464"/>
    <lineage>
        <taxon>Eukaryota</taxon>
        <taxon>Metazoa</taxon>
        <taxon>Ecdysozoa</taxon>
        <taxon>Nematoda</taxon>
        <taxon>Chromadorea</taxon>
        <taxon>Rhabditida</taxon>
        <taxon>Rhabditina</taxon>
        <taxon>Rhabditomorpha</taxon>
        <taxon>Strongyloidea</taxon>
        <taxon>Trichostrongylidae</taxon>
        <taxon>Teladorsagia</taxon>
    </lineage>
</organism>
<dbReference type="Proteomes" id="UP000230423">
    <property type="component" value="Unassembled WGS sequence"/>
</dbReference>
<feature type="domain" description="BTB" evidence="1">
    <location>
        <begin position="30"/>
        <end position="98"/>
    </location>
</feature>
<dbReference type="PROSITE" id="PS50097">
    <property type="entry name" value="BTB"/>
    <property type="match status" value="1"/>
</dbReference>
<dbReference type="InterPro" id="IPR003131">
    <property type="entry name" value="T1-type_BTB"/>
</dbReference>
<dbReference type="AlphaFoldDB" id="A0A2G9ULB4"/>
<dbReference type="PANTHER" id="PTHR11145">
    <property type="entry name" value="BTB/POZ DOMAIN-CONTAINING ADAPTER FOR CUL3-MEDIATED RHOA DEGRADATION PROTEIN FAMILY MEMBER"/>
    <property type="match status" value="1"/>
</dbReference>
<evidence type="ECO:0000313" key="3">
    <source>
        <dbReference type="Proteomes" id="UP000230423"/>
    </source>
</evidence>
<reference evidence="2 3" key="1">
    <citation type="submission" date="2015-09" db="EMBL/GenBank/DDBJ databases">
        <title>Draft genome of the parasitic nematode Teladorsagia circumcincta isolate WARC Sus (inbred).</title>
        <authorList>
            <person name="Mitreva M."/>
        </authorList>
    </citation>
    <scope>NUCLEOTIDE SEQUENCE [LARGE SCALE GENOMIC DNA]</scope>
    <source>
        <strain evidence="2 3">S</strain>
    </source>
</reference>
<keyword evidence="2" id="KW-0407">Ion channel</keyword>